<dbReference type="InterPro" id="IPR035979">
    <property type="entry name" value="RBD_domain_sf"/>
</dbReference>
<reference evidence="5" key="2">
    <citation type="submission" date="2018-08" db="UniProtKB">
        <authorList>
            <consortium name="EnsemblPlants"/>
        </authorList>
    </citation>
    <scope>IDENTIFICATION</scope>
    <source>
        <strain evidence="5">Yugu1</strain>
    </source>
</reference>
<dbReference type="InParanoid" id="K3XY60"/>
<feature type="region of interest" description="Disordered" evidence="3">
    <location>
        <begin position="268"/>
        <end position="331"/>
    </location>
</feature>
<name>K3XY60_SETIT</name>
<keyword evidence="6" id="KW-1185">Reference proteome</keyword>
<accession>K3XY60</accession>
<evidence type="ECO:0000256" key="3">
    <source>
        <dbReference type="SAM" id="MobiDB-lite"/>
    </source>
</evidence>
<dbReference type="Pfam" id="PF13865">
    <property type="entry name" value="FoP_duplication"/>
    <property type="match status" value="1"/>
</dbReference>
<evidence type="ECO:0000256" key="2">
    <source>
        <dbReference type="PROSITE-ProRule" id="PRU00176"/>
    </source>
</evidence>
<reference evidence="6" key="1">
    <citation type="journal article" date="2012" name="Nat. Biotechnol.">
        <title>Reference genome sequence of the model plant Setaria.</title>
        <authorList>
            <person name="Bennetzen J.L."/>
            <person name="Schmutz J."/>
            <person name="Wang H."/>
            <person name="Percifield R."/>
            <person name="Hawkins J."/>
            <person name="Pontaroli A.C."/>
            <person name="Estep M."/>
            <person name="Feng L."/>
            <person name="Vaughn J.N."/>
            <person name="Grimwood J."/>
            <person name="Jenkins J."/>
            <person name="Barry K."/>
            <person name="Lindquist E."/>
            <person name="Hellsten U."/>
            <person name="Deshpande S."/>
            <person name="Wang X."/>
            <person name="Wu X."/>
            <person name="Mitros T."/>
            <person name="Triplett J."/>
            <person name="Yang X."/>
            <person name="Ye C.Y."/>
            <person name="Mauro-Herrera M."/>
            <person name="Wang L."/>
            <person name="Li P."/>
            <person name="Sharma M."/>
            <person name="Sharma R."/>
            <person name="Ronald P.C."/>
            <person name="Panaud O."/>
            <person name="Kellogg E.A."/>
            <person name="Brutnell T.P."/>
            <person name="Doust A.N."/>
            <person name="Tuskan G.A."/>
            <person name="Rokhsar D."/>
            <person name="Devos K.M."/>
        </authorList>
    </citation>
    <scope>NUCLEOTIDE SEQUENCE [LARGE SCALE GENOMIC DNA]</scope>
    <source>
        <strain evidence="6">cv. Yugu1</strain>
    </source>
</reference>
<dbReference type="PANTHER" id="PTHR19965:SF95">
    <property type="entry name" value="OS11G0100200 PROTEIN"/>
    <property type="match status" value="1"/>
</dbReference>
<dbReference type="GO" id="GO:0006406">
    <property type="term" value="P:mRNA export from nucleus"/>
    <property type="evidence" value="ECO:0000318"/>
    <property type="project" value="GO_Central"/>
</dbReference>
<dbReference type="InterPro" id="IPR012677">
    <property type="entry name" value="Nucleotide-bd_a/b_plait_sf"/>
</dbReference>
<dbReference type="EMBL" id="AGNK02002222">
    <property type="status" value="NOT_ANNOTATED_CDS"/>
    <property type="molecule type" value="Genomic_DNA"/>
</dbReference>
<dbReference type="GO" id="GO:0003729">
    <property type="term" value="F:mRNA binding"/>
    <property type="evidence" value="ECO:0000318"/>
    <property type="project" value="GO_Central"/>
</dbReference>
<dbReference type="ExpressionAtlas" id="K3XY60">
    <property type="expression patterns" value="baseline"/>
</dbReference>
<dbReference type="EnsemblPlants" id="KQL09513">
    <property type="protein sequence ID" value="KQL09513"/>
    <property type="gene ID" value="SETIT_006868mg"/>
</dbReference>
<evidence type="ECO:0000313" key="6">
    <source>
        <dbReference type="Proteomes" id="UP000004995"/>
    </source>
</evidence>
<feature type="compositionally biased region" description="Basic and acidic residues" evidence="3">
    <location>
        <begin position="307"/>
        <end position="324"/>
    </location>
</feature>
<sequence length="331" mass="35362">MAADSWTLSSAPPACIRNSFDRVKYRAHRKLVACRRRVACLSSSLFSPEPSPPPPPPPLLPVRAPLLLPPPRGRIGRMADALDMSLDDLISKNKNKQPRPSGRGPTSGGGGPAPTAPRRRFNARAAAAPYHRGTTSPFQAQARRPMAYAGYGAGRLQAAPMAGVLEEPTRLYISNLDYAVSNDDIKELFSDVGDIKRYSINYDRSGRSKGTAEVVFSRRSDALAAVKRYNNVQLDGKPMKIEIIGTNIEAPPTPTFAFNPPAGNFKVPFTSGPRRGGGGGWPQGRGGFGGRGRGPASRGRGRGGGRGSEKVSAEDLDADLDKYHAAAMETS</sequence>
<organism evidence="5 6">
    <name type="scientific">Setaria italica</name>
    <name type="common">Foxtail millet</name>
    <name type="synonym">Panicum italicum</name>
    <dbReference type="NCBI Taxonomy" id="4555"/>
    <lineage>
        <taxon>Eukaryota</taxon>
        <taxon>Viridiplantae</taxon>
        <taxon>Streptophyta</taxon>
        <taxon>Embryophyta</taxon>
        <taxon>Tracheophyta</taxon>
        <taxon>Spermatophyta</taxon>
        <taxon>Magnoliopsida</taxon>
        <taxon>Liliopsida</taxon>
        <taxon>Poales</taxon>
        <taxon>Poaceae</taxon>
        <taxon>PACMAD clade</taxon>
        <taxon>Panicoideae</taxon>
        <taxon>Panicodae</taxon>
        <taxon>Paniceae</taxon>
        <taxon>Cenchrinae</taxon>
        <taxon>Setaria</taxon>
    </lineage>
</organism>
<dbReference type="PANTHER" id="PTHR19965">
    <property type="entry name" value="RNA AND EXPORT FACTOR BINDING PROTEIN"/>
    <property type="match status" value="1"/>
</dbReference>
<dbReference type="STRING" id="4555.K3XY60"/>
<dbReference type="Pfam" id="PF00076">
    <property type="entry name" value="RRM_1"/>
    <property type="match status" value="1"/>
</dbReference>
<feature type="compositionally biased region" description="Gly residues" evidence="3">
    <location>
        <begin position="274"/>
        <end position="293"/>
    </location>
</feature>
<keyword evidence="1 2" id="KW-0694">RNA-binding</keyword>
<dbReference type="GO" id="GO:0005634">
    <property type="term" value="C:nucleus"/>
    <property type="evidence" value="ECO:0000318"/>
    <property type="project" value="GO_Central"/>
</dbReference>
<feature type="domain" description="RRM" evidence="4">
    <location>
        <begin position="169"/>
        <end position="246"/>
    </location>
</feature>
<dbReference type="SMART" id="SM00360">
    <property type="entry name" value="RRM"/>
    <property type="match status" value="1"/>
</dbReference>
<dbReference type="FunCoup" id="K3XY60">
    <property type="interactions" value="1760"/>
</dbReference>
<dbReference type="InterPro" id="IPR025715">
    <property type="entry name" value="FoP_C"/>
</dbReference>
<dbReference type="OMA" id="TTWGHDM"/>
<dbReference type="HOGENOM" id="CLU_052367_0_0_1"/>
<dbReference type="SMART" id="SM01218">
    <property type="entry name" value="FoP_duplication"/>
    <property type="match status" value="1"/>
</dbReference>
<evidence type="ECO:0000256" key="1">
    <source>
        <dbReference type="ARBA" id="ARBA00022884"/>
    </source>
</evidence>
<dbReference type="AlphaFoldDB" id="K3XY60"/>
<dbReference type="PROSITE" id="PS50102">
    <property type="entry name" value="RRM"/>
    <property type="match status" value="1"/>
</dbReference>
<feature type="compositionally biased region" description="Pro residues" evidence="3">
    <location>
        <begin position="49"/>
        <end position="60"/>
    </location>
</feature>
<dbReference type="eggNOG" id="KOG0533">
    <property type="taxonomic scope" value="Eukaryota"/>
</dbReference>
<proteinExistence type="predicted"/>
<dbReference type="Proteomes" id="UP000004995">
    <property type="component" value="Unassembled WGS sequence"/>
</dbReference>
<dbReference type="InterPro" id="IPR051229">
    <property type="entry name" value="ALYREF_mRNA_export"/>
</dbReference>
<dbReference type="SUPFAM" id="SSF54928">
    <property type="entry name" value="RNA-binding domain, RBD"/>
    <property type="match status" value="1"/>
</dbReference>
<feature type="region of interest" description="Disordered" evidence="3">
    <location>
        <begin position="44"/>
        <end position="65"/>
    </location>
</feature>
<evidence type="ECO:0000313" key="5">
    <source>
        <dbReference type="EnsemblPlants" id="KQL09513"/>
    </source>
</evidence>
<dbReference type="Gramene" id="KQL09513">
    <property type="protein sequence ID" value="KQL09513"/>
    <property type="gene ID" value="SETIT_006868mg"/>
</dbReference>
<feature type="region of interest" description="Disordered" evidence="3">
    <location>
        <begin position="91"/>
        <end position="118"/>
    </location>
</feature>
<dbReference type="Gene3D" id="3.30.70.330">
    <property type="match status" value="1"/>
</dbReference>
<protein>
    <recommendedName>
        <fullName evidence="4">RRM domain-containing protein</fullName>
    </recommendedName>
</protein>
<dbReference type="InterPro" id="IPR000504">
    <property type="entry name" value="RRM_dom"/>
</dbReference>
<evidence type="ECO:0000259" key="4">
    <source>
        <dbReference type="PROSITE" id="PS50102"/>
    </source>
</evidence>
<dbReference type="CDD" id="cd12680">
    <property type="entry name" value="RRM_THOC4"/>
    <property type="match status" value="1"/>
</dbReference>